<comment type="caution">
    <text evidence="2">The sequence shown here is derived from an EMBL/GenBank/DDBJ whole genome shotgun (WGS) entry which is preliminary data.</text>
</comment>
<proteinExistence type="predicted"/>
<dbReference type="Proteomes" id="UP000003558">
    <property type="component" value="Unassembled WGS sequence"/>
</dbReference>
<reference evidence="2 3" key="1">
    <citation type="submission" date="2011-05" db="EMBL/GenBank/DDBJ databases">
        <title>Whole genome shotgun sequence of Gordonia alkanivorans NBRC 16433.</title>
        <authorList>
            <person name="Hosoyama A."/>
            <person name="Nakamura S."/>
            <person name="Takarada H."/>
            <person name="Tsuchikane K."/>
            <person name="Yamazaki S."/>
            <person name="Fujita N."/>
        </authorList>
    </citation>
    <scope>NUCLEOTIDE SEQUENCE [LARGE SCALE GENOMIC DNA]</scope>
    <source>
        <strain evidence="2 3">NBRC 16433</strain>
    </source>
</reference>
<feature type="chain" id="PRO_5038813326" description="Secreted protein" evidence="1">
    <location>
        <begin position="27"/>
        <end position="203"/>
    </location>
</feature>
<organism evidence="2 3">
    <name type="scientific">Gordonia alkanivorans NBRC 16433</name>
    <dbReference type="NCBI Taxonomy" id="1027371"/>
    <lineage>
        <taxon>Bacteria</taxon>
        <taxon>Bacillati</taxon>
        <taxon>Actinomycetota</taxon>
        <taxon>Actinomycetes</taxon>
        <taxon>Mycobacteriales</taxon>
        <taxon>Gordoniaceae</taxon>
        <taxon>Gordonia</taxon>
    </lineage>
</organism>
<dbReference type="eggNOG" id="ENOG5032DT3">
    <property type="taxonomic scope" value="Bacteria"/>
</dbReference>
<evidence type="ECO:0000256" key="1">
    <source>
        <dbReference type="SAM" id="SignalP"/>
    </source>
</evidence>
<evidence type="ECO:0000313" key="3">
    <source>
        <dbReference type="Proteomes" id="UP000003558"/>
    </source>
</evidence>
<accession>F9VZS6</accession>
<dbReference type="AlphaFoldDB" id="F9VZS6"/>
<evidence type="ECO:0000313" key="2">
    <source>
        <dbReference type="EMBL" id="GAA14115.1"/>
    </source>
</evidence>
<dbReference type="EMBL" id="BACI01000097">
    <property type="protein sequence ID" value="GAA14115.1"/>
    <property type="molecule type" value="Genomic_DNA"/>
</dbReference>
<evidence type="ECO:0008006" key="4">
    <source>
        <dbReference type="Google" id="ProtNLM"/>
    </source>
</evidence>
<keyword evidence="1" id="KW-0732">Signal</keyword>
<gene>
    <name evidence="2" type="ORF">GOALK_097_01430</name>
</gene>
<dbReference type="STRING" id="1027371.GOALK_097_01430"/>
<feature type="signal peptide" evidence="1">
    <location>
        <begin position="1"/>
        <end position="26"/>
    </location>
</feature>
<sequence>MNRRITTTLIAGAASLTVAVSTLAGAGNAAAQGKGVEITAVDNKNCTATFTLTNYTNSTFYQPDWWFKQEANQDWINATGNVGDLTAPWRYVNGIPWPMARWVQREDGTKLFSQLAPGVPPAGGGVPYNSSAQPDGFVSTATVNLKTVTNPAPPAPSPEGTQTIYYRIKSGPQTADRRPTPQELVVTGCQSGSGSLDWGSLRF</sequence>
<name>F9VZS6_9ACTN</name>
<dbReference type="RefSeq" id="WP_006360201.1">
    <property type="nucleotide sequence ID" value="NZ_BACI01000097.1"/>
</dbReference>
<protein>
    <recommendedName>
        <fullName evidence="4">Secreted protein</fullName>
    </recommendedName>
</protein>